<evidence type="ECO:0000259" key="8">
    <source>
        <dbReference type="PROSITE" id="PS50850"/>
    </source>
</evidence>
<feature type="domain" description="Major facilitator superfamily (MFS) profile" evidence="8">
    <location>
        <begin position="16"/>
        <end position="267"/>
    </location>
</feature>
<feature type="transmembrane region" description="Helical" evidence="7">
    <location>
        <begin position="106"/>
        <end position="128"/>
    </location>
</feature>
<dbReference type="PROSITE" id="PS50850">
    <property type="entry name" value="MFS"/>
    <property type="match status" value="1"/>
</dbReference>
<dbReference type="AlphaFoldDB" id="A0AAD9IN06"/>
<feature type="region of interest" description="Disordered" evidence="6">
    <location>
        <begin position="213"/>
        <end position="267"/>
    </location>
</feature>
<evidence type="ECO:0000256" key="6">
    <source>
        <dbReference type="SAM" id="MobiDB-lite"/>
    </source>
</evidence>
<keyword evidence="5 7" id="KW-0472">Membrane</keyword>
<keyword evidence="10" id="KW-1185">Reference proteome</keyword>
<protein>
    <recommendedName>
        <fullName evidence="8">Major facilitator superfamily (MFS) profile domain-containing protein</fullName>
    </recommendedName>
</protein>
<evidence type="ECO:0000313" key="10">
    <source>
        <dbReference type="Proteomes" id="UP001255856"/>
    </source>
</evidence>
<feature type="compositionally biased region" description="Gly residues" evidence="6">
    <location>
        <begin position="228"/>
        <end position="241"/>
    </location>
</feature>
<keyword evidence="3 7" id="KW-0812">Transmembrane</keyword>
<evidence type="ECO:0000256" key="2">
    <source>
        <dbReference type="ARBA" id="ARBA00022475"/>
    </source>
</evidence>
<evidence type="ECO:0000256" key="1">
    <source>
        <dbReference type="ARBA" id="ARBA00004651"/>
    </source>
</evidence>
<keyword evidence="2" id="KW-1003">Cell membrane</keyword>
<dbReference type="InterPro" id="IPR011701">
    <property type="entry name" value="MFS"/>
</dbReference>
<dbReference type="Gene3D" id="1.20.1250.20">
    <property type="entry name" value="MFS general substrate transporter like domains"/>
    <property type="match status" value="1"/>
</dbReference>
<evidence type="ECO:0000313" key="9">
    <source>
        <dbReference type="EMBL" id="KAK2080470.1"/>
    </source>
</evidence>
<keyword evidence="4 7" id="KW-1133">Transmembrane helix</keyword>
<comment type="subcellular location">
    <subcellularLocation>
        <location evidence="1">Cell membrane</location>
        <topology evidence="1">Multi-pass membrane protein</topology>
    </subcellularLocation>
</comment>
<dbReference type="PANTHER" id="PTHR43124:SF3">
    <property type="entry name" value="CHLORAMPHENICOL EFFLUX PUMP RV0191"/>
    <property type="match status" value="1"/>
</dbReference>
<gene>
    <name evidence="9" type="ORF">QBZ16_000323</name>
</gene>
<name>A0AAD9IN06_PROWI</name>
<dbReference type="PANTHER" id="PTHR43124">
    <property type="entry name" value="PURINE EFFLUX PUMP PBUE"/>
    <property type="match status" value="1"/>
</dbReference>
<dbReference type="InterPro" id="IPR036259">
    <property type="entry name" value="MFS_trans_sf"/>
</dbReference>
<sequence length="267" mass="28106">MFRLLESKKRARPKLTQALMNLACIVERTDESILPAVYFFIGRSLRATLPQLGVLTLCRAVVQALSSPVSGVLGDRHDRTHIVASGCVLWGLMTAAVGLSTNLHQAMFACALNGVGLALVIPSVQSVVADSCPPEKRGRAFGTMSLTSSLGALLGAFLATNAGSRTVYGLEGWRASFLAVAAVSLVTAALVLRWAVDPRRLLRIQTLPGDAALAEGGRGRGRRRRGRCGGGSRHAAGGGAAHTGREQPLGSQCRASQRPEEVGSWKG</sequence>
<dbReference type="InterPro" id="IPR020846">
    <property type="entry name" value="MFS_dom"/>
</dbReference>
<comment type="caution">
    <text evidence="9">The sequence shown here is derived from an EMBL/GenBank/DDBJ whole genome shotgun (WGS) entry which is preliminary data.</text>
</comment>
<accession>A0AAD9IN06</accession>
<proteinExistence type="predicted"/>
<feature type="transmembrane region" description="Helical" evidence="7">
    <location>
        <begin position="172"/>
        <end position="196"/>
    </location>
</feature>
<dbReference type="InterPro" id="IPR050189">
    <property type="entry name" value="MFS_Efflux_Transporters"/>
</dbReference>
<feature type="compositionally biased region" description="Basic and acidic residues" evidence="6">
    <location>
        <begin position="257"/>
        <end position="267"/>
    </location>
</feature>
<dbReference type="GO" id="GO:0005886">
    <property type="term" value="C:plasma membrane"/>
    <property type="evidence" value="ECO:0007669"/>
    <property type="project" value="UniProtKB-SubCell"/>
</dbReference>
<dbReference type="Pfam" id="PF07690">
    <property type="entry name" value="MFS_1"/>
    <property type="match status" value="1"/>
</dbReference>
<organism evidence="9 10">
    <name type="scientific">Prototheca wickerhamii</name>
    <dbReference type="NCBI Taxonomy" id="3111"/>
    <lineage>
        <taxon>Eukaryota</taxon>
        <taxon>Viridiplantae</taxon>
        <taxon>Chlorophyta</taxon>
        <taxon>core chlorophytes</taxon>
        <taxon>Trebouxiophyceae</taxon>
        <taxon>Chlorellales</taxon>
        <taxon>Chlorellaceae</taxon>
        <taxon>Prototheca</taxon>
    </lineage>
</organism>
<dbReference type="Proteomes" id="UP001255856">
    <property type="component" value="Unassembled WGS sequence"/>
</dbReference>
<evidence type="ECO:0000256" key="7">
    <source>
        <dbReference type="SAM" id="Phobius"/>
    </source>
</evidence>
<dbReference type="GO" id="GO:0022857">
    <property type="term" value="F:transmembrane transporter activity"/>
    <property type="evidence" value="ECO:0007669"/>
    <property type="project" value="InterPro"/>
</dbReference>
<dbReference type="SUPFAM" id="SSF103473">
    <property type="entry name" value="MFS general substrate transporter"/>
    <property type="match status" value="1"/>
</dbReference>
<feature type="transmembrane region" description="Helical" evidence="7">
    <location>
        <begin position="140"/>
        <end position="160"/>
    </location>
</feature>
<evidence type="ECO:0000256" key="4">
    <source>
        <dbReference type="ARBA" id="ARBA00022989"/>
    </source>
</evidence>
<reference evidence="9" key="1">
    <citation type="submission" date="2021-01" db="EMBL/GenBank/DDBJ databases">
        <authorList>
            <person name="Eckstrom K.M.E."/>
        </authorList>
    </citation>
    <scope>NUCLEOTIDE SEQUENCE</scope>
    <source>
        <strain evidence="9">UVCC 0001</strain>
    </source>
</reference>
<evidence type="ECO:0000256" key="3">
    <source>
        <dbReference type="ARBA" id="ARBA00022692"/>
    </source>
</evidence>
<dbReference type="EMBL" id="JASFZW010000001">
    <property type="protein sequence ID" value="KAK2080470.1"/>
    <property type="molecule type" value="Genomic_DNA"/>
</dbReference>
<evidence type="ECO:0000256" key="5">
    <source>
        <dbReference type="ARBA" id="ARBA00023136"/>
    </source>
</evidence>
<feature type="transmembrane region" description="Helical" evidence="7">
    <location>
        <begin position="82"/>
        <end position="100"/>
    </location>
</feature>